<dbReference type="EMBL" id="LAZR01001723">
    <property type="protein sequence ID" value="KKN40123.1"/>
    <property type="molecule type" value="Genomic_DNA"/>
</dbReference>
<protein>
    <submittedName>
        <fullName evidence="2">Uncharacterized protein</fullName>
    </submittedName>
</protein>
<keyword evidence="1" id="KW-1133">Transmembrane helix</keyword>
<feature type="transmembrane region" description="Helical" evidence="1">
    <location>
        <begin position="297"/>
        <end position="318"/>
    </location>
</feature>
<feature type="transmembrane region" description="Helical" evidence="1">
    <location>
        <begin position="12"/>
        <end position="32"/>
    </location>
</feature>
<sequence length="326" mass="38265">MERKKTRLTRKGPVFLFLLMVIIDVNFLLQGYSKSNNFTNNLELGTQILKVSYYNEQEWNNSVNSLTNPRDLFGGQADIIGAKYKVTITENNYIGNESTHSLFLKFVFPEKVHDLFPNISQYGYDYYLINNYTNQYKVWGYIFYYWNFTTGEFNVFQDYKYYSKLRMFSFIIQNPIAFGKLLVDYNDFAGKINNDSNLHSLNISFPILTGDDLMWQFLIDLLAVGTPVNDYLIDMINVLNCTNAEVQGNTITFQRRGEQDFNVEVTYNQLGRMGKFVIKNIENQKIYEIISFYPKNLVYLIIGMIFLSLLGIVILIFLKRRKRLKT</sequence>
<name>A0A0F9TF70_9ZZZZ</name>
<organism evidence="2">
    <name type="scientific">marine sediment metagenome</name>
    <dbReference type="NCBI Taxonomy" id="412755"/>
    <lineage>
        <taxon>unclassified sequences</taxon>
        <taxon>metagenomes</taxon>
        <taxon>ecological metagenomes</taxon>
    </lineage>
</organism>
<proteinExistence type="predicted"/>
<comment type="caution">
    <text evidence="2">The sequence shown here is derived from an EMBL/GenBank/DDBJ whole genome shotgun (WGS) entry which is preliminary data.</text>
</comment>
<keyword evidence="1" id="KW-0472">Membrane</keyword>
<gene>
    <name evidence="2" type="ORF">LCGC14_0736610</name>
</gene>
<evidence type="ECO:0000256" key="1">
    <source>
        <dbReference type="SAM" id="Phobius"/>
    </source>
</evidence>
<dbReference type="AlphaFoldDB" id="A0A0F9TF70"/>
<keyword evidence="1" id="KW-0812">Transmembrane</keyword>
<accession>A0A0F9TF70</accession>
<evidence type="ECO:0000313" key="2">
    <source>
        <dbReference type="EMBL" id="KKN40123.1"/>
    </source>
</evidence>
<reference evidence="2" key="1">
    <citation type="journal article" date="2015" name="Nature">
        <title>Complex archaea that bridge the gap between prokaryotes and eukaryotes.</title>
        <authorList>
            <person name="Spang A."/>
            <person name="Saw J.H."/>
            <person name="Jorgensen S.L."/>
            <person name="Zaremba-Niedzwiedzka K."/>
            <person name="Martijn J."/>
            <person name="Lind A.E."/>
            <person name="van Eijk R."/>
            <person name="Schleper C."/>
            <person name="Guy L."/>
            <person name="Ettema T.J."/>
        </authorList>
    </citation>
    <scope>NUCLEOTIDE SEQUENCE</scope>
</reference>